<dbReference type="AlphaFoldDB" id="A0A4Z2ETK9"/>
<keyword evidence="2" id="KW-1185">Reference proteome</keyword>
<evidence type="ECO:0000313" key="1">
    <source>
        <dbReference type="EMBL" id="TNN32246.1"/>
    </source>
</evidence>
<evidence type="ECO:0000313" key="2">
    <source>
        <dbReference type="Proteomes" id="UP000314294"/>
    </source>
</evidence>
<accession>A0A4Z2ETK9</accession>
<reference evidence="1 2" key="1">
    <citation type="submission" date="2019-03" db="EMBL/GenBank/DDBJ databases">
        <title>First draft genome of Liparis tanakae, snailfish: a comprehensive survey of snailfish specific genes.</title>
        <authorList>
            <person name="Kim W."/>
            <person name="Song I."/>
            <person name="Jeong J.-H."/>
            <person name="Kim D."/>
            <person name="Kim S."/>
            <person name="Ryu S."/>
            <person name="Song J.Y."/>
            <person name="Lee S.K."/>
        </authorList>
    </citation>
    <scope>NUCLEOTIDE SEQUENCE [LARGE SCALE GENOMIC DNA]</scope>
    <source>
        <tissue evidence="1">Muscle</tissue>
    </source>
</reference>
<sequence length="118" mass="12736">MLPPTGGAPWRNAAPYWWSPVAKCCPLLGELLSVSVVSLCPSTPPCRLFKYHTTQRRIPVNAGCIHMFVSSPTCRIDHLIQIKDSPSVRGRDELVAPCKIGAVRPLQGLGAVNCSASL</sequence>
<organism evidence="1 2">
    <name type="scientific">Liparis tanakae</name>
    <name type="common">Tanaka's snailfish</name>
    <dbReference type="NCBI Taxonomy" id="230148"/>
    <lineage>
        <taxon>Eukaryota</taxon>
        <taxon>Metazoa</taxon>
        <taxon>Chordata</taxon>
        <taxon>Craniata</taxon>
        <taxon>Vertebrata</taxon>
        <taxon>Euteleostomi</taxon>
        <taxon>Actinopterygii</taxon>
        <taxon>Neopterygii</taxon>
        <taxon>Teleostei</taxon>
        <taxon>Neoteleostei</taxon>
        <taxon>Acanthomorphata</taxon>
        <taxon>Eupercaria</taxon>
        <taxon>Perciformes</taxon>
        <taxon>Cottioidei</taxon>
        <taxon>Cottales</taxon>
        <taxon>Liparidae</taxon>
        <taxon>Liparis</taxon>
    </lineage>
</organism>
<dbReference type="EMBL" id="SRLO01002822">
    <property type="protein sequence ID" value="TNN32246.1"/>
    <property type="molecule type" value="Genomic_DNA"/>
</dbReference>
<dbReference type="OrthoDB" id="8721537at2759"/>
<protein>
    <submittedName>
        <fullName evidence="1">Uncharacterized protein</fullName>
    </submittedName>
</protein>
<name>A0A4Z2ETK9_9TELE</name>
<proteinExistence type="predicted"/>
<gene>
    <name evidence="1" type="ORF">EYF80_057596</name>
</gene>
<comment type="caution">
    <text evidence="1">The sequence shown here is derived from an EMBL/GenBank/DDBJ whole genome shotgun (WGS) entry which is preliminary data.</text>
</comment>
<dbReference type="Proteomes" id="UP000314294">
    <property type="component" value="Unassembled WGS sequence"/>
</dbReference>